<evidence type="ECO:0000256" key="2">
    <source>
        <dbReference type="ARBA" id="ARBA00004496"/>
    </source>
</evidence>
<dbReference type="GO" id="GO:0005737">
    <property type="term" value="C:cytoplasm"/>
    <property type="evidence" value="ECO:0007669"/>
    <property type="project" value="UniProtKB-SubCell"/>
</dbReference>
<dbReference type="GO" id="GO:0008180">
    <property type="term" value="C:COP9 signalosome"/>
    <property type="evidence" value="ECO:0007669"/>
    <property type="project" value="UniProtKB-KW"/>
</dbReference>
<dbReference type="PROSITE" id="PS50250">
    <property type="entry name" value="PCI"/>
    <property type="match status" value="1"/>
</dbReference>
<keyword evidence="9" id="KW-0175">Coiled coil</keyword>
<dbReference type="PANTHER" id="PTHR14145">
    <property type="entry name" value="26S PROTESOME SUBUNIT 6"/>
    <property type="match status" value="1"/>
</dbReference>
<evidence type="ECO:0000256" key="7">
    <source>
        <dbReference type="ARBA" id="ARBA00023242"/>
    </source>
</evidence>
<gene>
    <name evidence="11" type="ORF">GRF29_1g3261225</name>
</gene>
<dbReference type="InterPro" id="IPR045135">
    <property type="entry name" value="Rpn7_N"/>
</dbReference>
<feature type="coiled-coil region" evidence="9">
    <location>
        <begin position="105"/>
        <end position="132"/>
    </location>
</feature>
<comment type="subunit">
    <text evidence="4">Component of the COP9 signalosome (CSN) complex.</text>
</comment>
<evidence type="ECO:0000256" key="6">
    <source>
        <dbReference type="ARBA" id="ARBA00022790"/>
    </source>
</evidence>
<keyword evidence="5" id="KW-0963">Cytoplasm</keyword>
<accession>A0AAN6RN32</accession>
<reference evidence="11 12" key="1">
    <citation type="submission" date="2021-02" db="EMBL/GenBank/DDBJ databases">
        <title>Genome assembly of Pseudopithomyces chartarum.</title>
        <authorList>
            <person name="Jauregui R."/>
            <person name="Singh J."/>
            <person name="Voisey C."/>
        </authorList>
    </citation>
    <scope>NUCLEOTIDE SEQUENCE [LARGE SCALE GENOMIC DNA]</scope>
    <source>
        <strain evidence="11 12">AGR01</strain>
    </source>
</reference>
<evidence type="ECO:0000256" key="4">
    <source>
        <dbReference type="ARBA" id="ARBA00011098"/>
    </source>
</evidence>
<feature type="domain" description="PCI" evidence="10">
    <location>
        <begin position="225"/>
        <end position="405"/>
    </location>
</feature>
<keyword evidence="6" id="KW-0736">Signalosome</keyword>
<evidence type="ECO:0000256" key="1">
    <source>
        <dbReference type="ARBA" id="ARBA00004123"/>
    </source>
</evidence>
<dbReference type="Pfam" id="PF01399">
    <property type="entry name" value="PCI"/>
    <property type="match status" value="1"/>
</dbReference>
<evidence type="ECO:0000256" key="3">
    <source>
        <dbReference type="ARBA" id="ARBA00008793"/>
    </source>
</evidence>
<dbReference type="Pfam" id="PF10602">
    <property type="entry name" value="RPN7"/>
    <property type="match status" value="1"/>
</dbReference>
<protein>
    <recommendedName>
        <fullName evidence="8">COP9 signalosome complex subunit 1</fullName>
    </recommendedName>
</protein>
<dbReference type="Gene3D" id="1.25.40.570">
    <property type="match status" value="1"/>
</dbReference>
<dbReference type="InterPro" id="IPR019585">
    <property type="entry name" value="Rpn7/CSN1"/>
</dbReference>
<proteinExistence type="inferred from homology"/>
<dbReference type="PANTHER" id="PTHR14145:SF2">
    <property type="entry name" value="COP9 SIGNALOSOME COMPLEX SUBUNIT 1"/>
    <property type="match status" value="1"/>
</dbReference>
<evidence type="ECO:0000256" key="9">
    <source>
        <dbReference type="SAM" id="Coils"/>
    </source>
</evidence>
<dbReference type="FunFam" id="1.25.40.570:FF:000022">
    <property type="entry name" value="COP9 signalosome complex subunit 1"/>
    <property type="match status" value="1"/>
</dbReference>
<evidence type="ECO:0000256" key="8">
    <source>
        <dbReference type="ARBA" id="ARBA00067814"/>
    </source>
</evidence>
<keyword evidence="7" id="KW-0539">Nucleus</keyword>
<keyword evidence="12" id="KW-1185">Reference proteome</keyword>
<comment type="subcellular location">
    <subcellularLocation>
        <location evidence="2">Cytoplasm</location>
    </subcellularLocation>
    <subcellularLocation>
        <location evidence="1">Nucleus</location>
    </subcellularLocation>
</comment>
<evidence type="ECO:0000256" key="5">
    <source>
        <dbReference type="ARBA" id="ARBA00022490"/>
    </source>
</evidence>
<dbReference type="InterPro" id="IPR036390">
    <property type="entry name" value="WH_DNA-bd_sf"/>
</dbReference>
<organism evidence="11 12">
    <name type="scientific">Pseudopithomyces chartarum</name>
    <dbReference type="NCBI Taxonomy" id="1892770"/>
    <lineage>
        <taxon>Eukaryota</taxon>
        <taxon>Fungi</taxon>
        <taxon>Dikarya</taxon>
        <taxon>Ascomycota</taxon>
        <taxon>Pezizomycotina</taxon>
        <taxon>Dothideomycetes</taxon>
        <taxon>Pleosporomycetidae</taxon>
        <taxon>Pleosporales</taxon>
        <taxon>Massarineae</taxon>
        <taxon>Didymosphaeriaceae</taxon>
        <taxon>Pseudopithomyces</taxon>
    </lineage>
</organism>
<evidence type="ECO:0000313" key="12">
    <source>
        <dbReference type="Proteomes" id="UP001280581"/>
    </source>
</evidence>
<dbReference type="SMART" id="SM00088">
    <property type="entry name" value="PINT"/>
    <property type="match status" value="1"/>
</dbReference>
<dbReference type="Proteomes" id="UP001280581">
    <property type="component" value="Unassembled WGS sequence"/>
</dbReference>
<dbReference type="EMBL" id="WVTA01000001">
    <property type="protein sequence ID" value="KAK3217491.1"/>
    <property type="molecule type" value="Genomic_DNA"/>
</dbReference>
<dbReference type="InterPro" id="IPR000717">
    <property type="entry name" value="PCI_dom"/>
</dbReference>
<sequence>MTKDVADTAFFQQRKAEGQVIVKDPPKFDLESYISNYDGFTRADRLRHIGSHSTYLAIDAYRTAIVEAKRGKNVKLYLDLVEDFAQIAPEDPVALTDTTWATEKTKKVEAEKDKLEHELKSYKNNLIKESIRMGNEDMGHFYYAAGDYSAAHKAYMRMREHCTSPKHLADMTLRLLLVSIAQKSWLTVQSHIAKVDSTQVKGDDKTKLEPIISACAGLAHMGSQNYRDAASSFIATSPTFLSLEPAAGITWQREVITGNDIAVYGGLCALASMDRSQLKERVLDNSDFRNFLELEPHIRRAINLFCASKYSACLEVLEAYRNDYLLDVYLSKVLTEIYGRIRRKSIVQYFIPFSCVTLDEMASKFQLTGEYPSIEDELETMINSGALDARIDLVDRLLISPPNNRRYNVQAEALAMAESYDHTLRLRLTRLNMLAAGMEVKQDKGGPKGEAYKDPGFGEGIGSSIRGMSSKMGFS</sequence>
<evidence type="ECO:0000259" key="10">
    <source>
        <dbReference type="PROSITE" id="PS50250"/>
    </source>
</evidence>
<dbReference type="SUPFAM" id="SSF46785">
    <property type="entry name" value="Winged helix' DNA-binding domain"/>
    <property type="match status" value="1"/>
</dbReference>
<comment type="caution">
    <text evidence="11">The sequence shown here is derived from an EMBL/GenBank/DDBJ whole genome shotgun (WGS) entry which is preliminary data.</text>
</comment>
<dbReference type="AlphaFoldDB" id="A0AAN6RN32"/>
<comment type="similarity">
    <text evidence="3">Belongs to the CSN1 family.</text>
</comment>
<name>A0AAN6RN32_9PLEO</name>
<evidence type="ECO:0000313" key="11">
    <source>
        <dbReference type="EMBL" id="KAK3217491.1"/>
    </source>
</evidence>